<protein>
    <recommendedName>
        <fullName evidence="1">SnoaL-like domain-containing protein</fullName>
    </recommendedName>
</protein>
<evidence type="ECO:0000313" key="2">
    <source>
        <dbReference type="EMBL" id="API59817.1"/>
    </source>
</evidence>
<evidence type="ECO:0000313" key="3">
    <source>
        <dbReference type="Proteomes" id="UP000182063"/>
    </source>
</evidence>
<feature type="domain" description="SnoaL-like" evidence="1">
    <location>
        <begin position="27"/>
        <end position="123"/>
    </location>
</feature>
<organism evidence="2 3">
    <name type="scientific">Tardibacter chloracetimidivorans</name>
    <dbReference type="NCBI Taxonomy" id="1921510"/>
    <lineage>
        <taxon>Bacteria</taxon>
        <taxon>Pseudomonadati</taxon>
        <taxon>Pseudomonadota</taxon>
        <taxon>Alphaproteobacteria</taxon>
        <taxon>Sphingomonadales</taxon>
        <taxon>Sphingomonadaceae</taxon>
        <taxon>Tardibacter</taxon>
    </lineage>
</organism>
<dbReference type="Proteomes" id="UP000182063">
    <property type="component" value="Chromosome"/>
</dbReference>
<dbReference type="STRING" id="1921510.BSL82_11230"/>
<sequence length="157" mass="17717">MDIREENKKIVEKFFGYLQSPLPSGSDLVEMKNMFSDDAVWEMPFMPAPLEKAIPGRALIGHFLDWFFAAVPDMRISDRVVHPTLDPNLFVIEFKANATVTMTGKPYNQTYILNMQIRDGKLALLREHFDSMVVWESFGGYDGLLEGGAKIQEAAAA</sequence>
<dbReference type="Gene3D" id="3.10.450.50">
    <property type="match status" value="1"/>
</dbReference>
<dbReference type="InterPro" id="IPR037401">
    <property type="entry name" value="SnoaL-like"/>
</dbReference>
<gene>
    <name evidence="2" type="ORF">BSL82_11230</name>
</gene>
<name>A0A1L3ZW12_9SPHN</name>
<dbReference type="EMBL" id="CP018221">
    <property type="protein sequence ID" value="API59817.1"/>
    <property type="molecule type" value="Genomic_DNA"/>
</dbReference>
<dbReference type="Pfam" id="PF12680">
    <property type="entry name" value="SnoaL_2"/>
    <property type="match status" value="1"/>
</dbReference>
<keyword evidence="3" id="KW-1185">Reference proteome</keyword>
<dbReference type="OrthoDB" id="2083380at2"/>
<dbReference type="KEGG" id="sphj:BSL82_11230"/>
<dbReference type="SUPFAM" id="SSF54427">
    <property type="entry name" value="NTF2-like"/>
    <property type="match status" value="1"/>
</dbReference>
<dbReference type="InterPro" id="IPR032710">
    <property type="entry name" value="NTF2-like_dom_sf"/>
</dbReference>
<reference evidence="3" key="1">
    <citation type="submission" date="2016-11" db="EMBL/GenBank/DDBJ databases">
        <title>Complete Genome Sequence of alachlor-degrading Sphingomonas sp. strain JJ-A5.</title>
        <authorList>
            <person name="Lee H."/>
            <person name="Ka J.-O."/>
        </authorList>
    </citation>
    <scope>NUCLEOTIDE SEQUENCE [LARGE SCALE GENOMIC DNA]</scope>
    <source>
        <strain evidence="3">JJ-A5</strain>
    </source>
</reference>
<proteinExistence type="predicted"/>
<dbReference type="AlphaFoldDB" id="A0A1L3ZW12"/>
<accession>A0A1L3ZW12</accession>
<evidence type="ECO:0000259" key="1">
    <source>
        <dbReference type="Pfam" id="PF12680"/>
    </source>
</evidence>